<dbReference type="STRING" id="366533.SAMN05444339_12321"/>
<evidence type="ECO:0000313" key="3">
    <source>
        <dbReference type="Proteomes" id="UP000183987"/>
    </source>
</evidence>
<evidence type="ECO:0000313" key="2">
    <source>
        <dbReference type="EMBL" id="SHF93451.1"/>
    </source>
</evidence>
<feature type="domain" description="BLUF" evidence="1">
    <location>
        <begin position="2"/>
        <end position="93"/>
    </location>
</feature>
<proteinExistence type="predicted"/>
<dbReference type="GO" id="GO:0009882">
    <property type="term" value="F:blue light photoreceptor activity"/>
    <property type="evidence" value="ECO:0007669"/>
    <property type="project" value="InterPro"/>
</dbReference>
<gene>
    <name evidence="2" type="ORF">SAMN05444339_12321</name>
</gene>
<dbReference type="OrthoDB" id="196105at2"/>
<keyword evidence="3" id="KW-1185">Reference proteome</keyword>
<dbReference type="GO" id="GO:0071949">
    <property type="term" value="F:FAD binding"/>
    <property type="evidence" value="ECO:0007669"/>
    <property type="project" value="InterPro"/>
</dbReference>
<dbReference type="Pfam" id="PF04940">
    <property type="entry name" value="BLUF"/>
    <property type="match status" value="1"/>
</dbReference>
<dbReference type="Proteomes" id="UP000183987">
    <property type="component" value="Unassembled WGS sequence"/>
</dbReference>
<dbReference type="EMBL" id="FQUE01000023">
    <property type="protein sequence ID" value="SHF93451.1"/>
    <property type="molecule type" value="Genomic_DNA"/>
</dbReference>
<protein>
    <submittedName>
        <fullName evidence="2">Sensors of blue-light using FAD</fullName>
    </submittedName>
</protein>
<dbReference type="Gene3D" id="3.30.70.100">
    <property type="match status" value="1"/>
</dbReference>
<reference evidence="3" key="1">
    <citation type="submission" date="2016-11" db="EMBL/GenBank/DDBJ databases">
        <authorList>
            <person name="Varghese N."/>
            <person name="Submissions S."/>
        </authorList>
    </citation>
    <scope>NUCLEOTIDE SEQUENCE [LARGE SCALE GENOMIC DNA]</scope>
    <source>
        <strain evidence="3">DSM 29326</strain>
    </source>
</reference>
<organism evidence="2 3">
    <name type="scientific">Loktanella atrilutea</name>
    <dbReference type="NCBI Taxonomy" id="366533"/>
    <lineage>
        <taxon>Bacteria</taxon>
        <taxon>Pseudomonadati</taxon>
        <taxon>Pseudomonadota</taxon>
        <taxon>Alphaproteobacteria</taxon>
        <taxon>Rhodobacterales</taxon>
        <taxon>Roseobacteraceae</taxon>
        <taxon>Loktanella</taxon>
    </lineage>
</organism>
<sequence length="154" mass="17322">MPYQIAYVSTSNTALVESILSDILNVSERCNTRDDISGVLMYHDRLFFQVLEGYKDLVVNCYARILRDPRHSSISLMWEGEAETRAFASWAMGYAGPDQIGFHTDQHITSLADLEGGEGSNADQKNIALLLAQEVFRNFSRGNRWVSPFVDSLP</sequence>
<dbReference type="AlphaFoldDB" id="A0A1M5FQM0"/>
<dbReference type="RefSeq" id="WP_072858952.1">
    <property type="nucleotide sequence ID" value="NZ_FQUE01000023.1"/>
</dbReference>
<name>A0A1M5FQM0_LOKAT</name>
<dbReference type="SUPFAM" id="SSF54975">
    <property type="entry name" value="Acylphosphatase/BLUF domain-like"/>
    <property type="match status" value="1"/>
</dbReference>
<accession>A0A1M5FQM0</accession>
<dbReference type="PROSITE" id="PS50925">
    <property type="entry name" value="BLUF"/>
    <property type="match status" value="1"/>
</dbReference>
<dbReference type="InterPro" id="IPR036046">
    <property type="entry name" value="Acylphosphatase-like_dom_sf"/>
</dbReference>
<evidence type="ECO:0000259" key="1">
    <source>
        <dbReference type="PROSITE" id="PS50925"/>
    </source>
</evidence>
<dbReference type="SMART" id="SM01034">
    <property type="entry name" value="BLUF"/>
    <property type="match status" value="1"/>
</dbReference>
<dbReference type="InterPro" id="IPR007024">
    <property type="entry name" value="BLUF_domain"/>
</dbReference>